<dbReference type="InterPro" id="IPR011032">
    <property type="entry name" value="GroES-like_sf"/>
</dbReference>
<keyword evidence="1" id="KW-0521">NADP</keyword>
<feature type="domain" description="Enoyl reductase (ER)" evidence="2">
    <location>
        <begin position="1"/>
        <end position="308"/>
    </location>
</feature>
<dbReference type="SUPFAM" id="SSF51735">
    <property type="entry name" value="NAD(P)-binding Rossmann-fold domains"/>
    <property type="match status" value="1"/>
</dbReference>
<dbReference type="Pfam" id="PF08240">
    <property type="entry name" value="ADH_N"/>
    <property type="match status" value="1"/>
</dbReference>
<dbReference type="PANTHER" id="PTHR44154:SF1">
    <property type="entry name" value="QUINONE OXIDOREDUCTASE"/>
    <property type="match status" value="1"/>
</dbReference>
<dbReference type="InterPro" id="IPR013149">
    <property type="entry name" value="ADH-like_C"/>
</dbReference>
<gene>
    <name evidence="3" type="ORF">METZ01_LOCUS12095</name>
</gene>
<proteinExistence type="predicted"/>
<dbReference type="InterPro" id="IPR051603">
    <property type="entry name" value="Zinc-ADH_QOR/CCCR"/>
</dbReference>
<dbReference type="InterPro" id="IPR020843">
    <property type="entry name" value="ER"/>
</dbReference>
<evidence type="ECO:0000256" key="1">
    <source>
        <dbReference type="ARBA" id="ARBA00022857"/>
    </source>
</evidence>
<sequence>VLRAGEVRVAVRSCSLNYHDVFTRQGMPGIKVPLPGIPGCDCAGVVAEVADDVGDWTLGDRILVDPVTYQDGKMWMIGDTLWGAYAEFVVVHRDQLIRLPDDVSFDDASCLPVAYGTAHRMMLTRGEVKAGDSVLILGASGGVGTSALLLAKMRGAFVIAAAGTDEKCRQLRSLGADETINYSTTDFVKYCRETTGSLFSGGGYDVVVNFTGGDTWASSLRCVKLGGRVLTCGATAGFDPPTDLRFIWTAEMDIRGSNGWKRSDLDQLLELTRTGEFKPVIDSCVPLEDGVAAHQALEERRFFGKIVINADASV</sequence>
<dbReference type="Pfam" id="PF00107">
    <property type="entry name" value="ADH_zinc_N"/>
    <property type="match status" value="1"/>
</dbReference>
<protein>
    <recommendedName>
        <fullName evidence="2">Enoyl reductase (ER) domain-containing protein</fullName>
    </recommendedName>
</protein>
<evidence type="ECO:0000259" key="2">
    <source>
        <dbReference type="SMART" id="SM00829"/>
    </source>
</evidence>
<evidence type="ECO:0000313" key="3">
    <source>
        <dbReference type="EMBL" id="SUZ59241.1"/>
    </source>
</evidence>
<dbReference type="SMART" id="SM00829">
    <property type="entry name" value="PKS_ER"/>
    <property type="match status" value="1"/>
</dbReference>
<dbReference type="Gene3D" id="3.90.180.10">
    <property type="entry name" value="Medium-chain alcohol dehydrogenases, catalytic domain"/>
    <property type="match status" value="1"/>
</dbReference>
<feature type="non-terminal residue" evidence="3">
    <location>
        <position position="1"/>
    </location>
</feature>
<accession>A0A381NX98</accession>
<dbReference type="PANTHER" id="PTHR44154">
    <property type="entry name" value="QUINONE OXIDOREDUCTASE"/>
    <property type="match status" value="1"/>
</dbReference>
<reference evidence="3" key="1">
    <citation type="submission" date="2018-05" db="EMBL/GenBank/DDBJ databases">
        <authorList>
            <person name="Lanie J.A."/>
            <person name="Ng W.-L."/>
            <person name="Kazmierczak K.M."/>
            <person name="Andrzejewski T.M."/>
            <person name="Davidsen T.M."/>
            <person name="Wayne K.J."/>
            <person name="Tettelin H."/>
            <person name="Glass J.I."/>
            <person name="Rusch D."/>
            <person name="Podicherti R."/>
            <person name="Tsui H.-C.T."/>
            <person name="Winkler M.E."/>
        </authorList>
    </citation>
    <scope>NUCLEOTIDE SEQUENCE</scope>
</reference>
<dbReference type="GO" id="GO:0016491">
    <property type="term" value="F:oxidoreductase activity"/>
    <property type="evidence" value="ECO:0007669"/>
    <property type="project" value="InterPro"/>
</dbReference>
<organism evidence="3">
    <name type="scientific">marine metagenome</name>
    <dbReference type="NCBI Taxonomy" id="408172"/>
    <lineage>
        <taxon>unclassified sequences</taxon>
        <taxon>metagenomes</taxon>
        <taxon>ecological metagenomes</taxon>
    </lineage>
</organism>
<dbReference type="EMBL" id="UINC01000666">
    <property type="protein sequence ID" value="SUZ59241.1"/>
    <property type="molecule type" value="Genomic_DNA"/>
</dbReference>
<dbReference type="InterPro" id="IPR013154">
    <property type="entry name" value="ADH-like_N"/>
</dbReference>
<dbReference type="AlphaFoldDB" id="A0A381NX98"/>
<dbReference type="InterPro" id="IPR036291">
    <property type="entry name" value="NAD(P)-bd_dom_sf"/>
</dbReference>
<dbReference type="SUPFAM" id="SSF50129">
    <property type="entry name" value="GroES-like"/>
    <property type="match status" value="1"/>
</dbReference>
<name>A0A381NX98_9ZZZZ</name>